<dbReference type="CDD" id="cd22268">
    <property type="entry name" value="DPBB_RlpA-like"/>
    <property type="match status" value="1"/>
</dbReference>
<evidence type="ECO:0000256" key="3">
    <source>
        <dbReference type="HAMAP-Rule" id="MF_02071"/>
    </source>
</evidence>
<feature type="region of interest" description="Disordered" evidence="5">
    <location>
        <begin position="46"/>
        <end position="215"/>
    </location>
</feature>
<evidence type="ECO:0000313" key="8">
    <source>
        <dbReference type="Proteomes" id="UP000576393"/>
    </source>
</evidence>
<sequence>MGLHSAPPSDKTLPFRKPEANRRRLAVMAAGAAAVVAVSSTAWALSADDHASRASASAVFTPRQAGGPDDAAPGVLASPSASPSEKSSSGTPRPNASAAADEVSPRVSPSPAASPGTSATTGTSSVTRPTAKAAPRPRSGGGRDTASTSKDTGRTARHTTESTARNTPKGDKTASRPKTRRSGTRDTSRAGRVISSGTCGASYYDEPQMTASGERFDPDAMTAAHRTLPLGSKVRVTNPANGESVTVRINDRGPYTGGRCLDLSRAAFSAIGDTGAGVMRVEYEVLAT</sequence>
<keyword evidence="2 3" id="KW-0961">Cell wall biogenesis/degradation</keyword>
<dbReference type="InterPro" id="IPR012997">
    <property type="entry name" value="RplA"/>
</dbReference>
<evidence type="ECO:0000313" key="7">
    <source>
        <dbReference type="EMBL" id="NYF43190.1"/>
    </source>
</evidence>
<feature type="compositionally biased region" description="Low complexity" evidence="5">
    <location>
        <begin position="105"/>
        <end position="127"/>
    </location>
</feature>
<dbReference type="RefSeq" id="WP_246424731.1">
    <property type="nucleotide sequence ID" value="NZ_JACCCO010000003.1"/>
</dbReference>
<evidence type="ECO:0000259" key="6">
    <source>
        <dbReference type="Pfam" id="PF03330"/>
    </source>
</evidence>
<dbReference type="Proteomes" id="UP000576393">
    <property type="component" value="Unassembled WGS sequence"/>
</dbReference>
<dbReference type="GO" id="GO:0008932">
    <property type="term" value="F:lytic endotransglycosylase activity"/>
    <property type="evidence" value="ECO:0007669"/>
    <property type="project" value="UniProtKB-UniRule"/>
</dbReference>
<evidence type="ECO:0000256" key="1">
    <source>
        <dbReference type="ARBA" id="ARBA00023239"/>
    </source>
</evidence>
<dbReference type="EC" id="4.2.2.-" evidence="3"/>
<gene>
    <name evidence="3" type="primary">rlpA</name>
    <name evidence="7" type="ORF">HDA43_005417</name>
</gene>
<dbReference type="NCBIfam" id="TIGR00413">
    <property type="entry name" value="rlpA"/>
    <property type="match status" value="1"/>
</dbReference>
<dbReference type="Gene3D" id="2.40.40.10">
    <property type="entry name" value="RlpA-like domain"/>
    <property type="match status" value="1"/>
</dbReference>
<dbReference type="PANTHER" id="PTHR34183">
    <property type="entry name" value="ENDOLYTIC PEPTIDOGLYCAN TRANSGLYCOSYLASE RLPA"/>
    <property type="match status" value="1"/>
</dbReference>
<dbReference type="InterPro" id="IPR009009">
    <property type="entry name" value="RlpA-like_DPBB"/>
</dbReference>
<organism evidence="7 8">
    <name type="scientific">Streptosporangium sandarakinum</name>
    <dbReference type="NCBI Taxonomy" id="1260955"/>
    <lineage>
        <taxon>Bacteria</taxon>
        <taxon>Bacillati</taxon>
        <taxon>Actinomycetota</taxon>
        <taxon>Actinomycetes</taxon>
        <taxon>Streptosporangiales</taxon>
        <taxon>Streptosporangiaceae</taxon>
        <taxon>Streptosporangium</taxon>
    </lineage>
</organism>
<feature type="domain" description="RlpA-like protein double-psi beta-barrel" evidence="6">
    <location>
        <begin position="200"/>
        <end position="283"/>
    </location>
</feature>
<dbReference type="SUPFAM" id="SSF50685">
    <property type="entry name" value="Barwin-like endoglucanases"/>
    <property type="match status" value="1"/>
</dbReference>
<feature type="compositionally biased region" description="Low complexity" evidence="5">
    <location>
        <begin position="77"/>
        <end position="89"/>
    </location>
</feature>
<name>A0A852V521_9ACTN</name>
<dbReference type="GO" id="GO:0071555">
    <property type="term" value="P:cell wall organization"/>
    <property type="evidence" value="ECO:0007669"/>
    <property type="project" value="UniProtKB-KW"/>
</dbReference>
<dbReference type="HAMAP" id="MF_02071">
    <property type="entry name" value="RlpA"/>
    <property type="match status" value="1"/>
</dbReference>
<dbReference type="PANTHER" id="PTHR34183:SF8">
    <property type="entry name" value="ENDOLYTIC PEPTIDOGLYCAN TRANSGLYCOSYLASE RLPA-RELATED"/>
    <property type="match status" value="1"/>
</dbReference>
<keyword evidence="7" id="KW-0449">Lipoprotein</keyword>
<feature type="compositionally biased region" description="Basic and acidic residues" evidence="5">
    <location>
        <begin position="151"/>
        <end position="160"/>
    </location>
</feature>
<comment type="function">
    <text evidence="3">Lytic transglycosylase with a strong preference for naked glycan strands that lack stem peptides.</text>
</comment>
<comment type="caution">
    <text evidence="7">The sequence shown here is derived from an EMBL/GenBank/DDBJ whole genome shotgun (WGS) entry which is preliminary data.</text>
</comment>
<comment type="similarity">
    <text evidence="3 4">Belongs to the RlpA family.</text>
</comment>
<evidence type="ECO:0000256" key="5">
    <source>
        <dbReference type="SAM" id="MobiDB-lite"/>
    </source>
</evidence>
<dbReference type="InterPro" id="IPR034718">
    <property type="entry name" value="RlpA"/>
</dbReference>
<protein>
    <recommendedName>
        <fullName evidence="3">Probable endolytic peptidoglycan transglycosylase RlpA</fullName>
        <ecNumber evidence="3">4.2.2.-</ecNumber>
    </recommendedName>
</protein>
<keyword evidence="8" id="KW-1185">Reference proteome</keyword>
<dbReference type="EMBL" id="JACCCO010000003">
    <property type="protein sequence ID" value="NYF43190.1"/>
    <property type="molecule type" value="Genomic_DNA"/>
</dbReference>
<dbReference type="Pfam" id="PF03330">
    <property type="entry name" value="DPBB_1"/>
    <property type="match status" value="1"/>
</dbReference>
<dbReference type="InterPro" id="IPR036908">
    <property type="entry name" value="RlpA-like_sf"/>
</dbReference>
<evidence type="ECO:0000256" key="4">
    <source>
        <dbReference type="RuleBase" id="RU003495"/>
    </source>
</evidence>
<proteinExistence type="inferred from homology"/>
<dbReference type="AlphaFoldDB" id="A0A852V521"/>
<keyword evidence="1 3" id="KW-0456">Lyase</keyword>
<evidence type="ECO:0000256" key="2">
    <source>
        <dbReference type="ARBA" id="ARBA00023316"/>
    </source>
</evidence>
<accession>A0A852V521</accession>
<reference evidence="7 8" key="1">
    <citation type="submission" date="2020-07" db="EMBL/GenBank/DDBJ databases">
        <title>Sequencing the genomes of 1000 actinobacteria strains.</title>
        <authorList>
            <person name="Klenk H.-P."/>
        </authorList>
    </citation>
    <scope>NUCLEOTIDE SEQUENCE [LARGE SCALE GENOMIC DNA]</scope>
    <source>
        <strain evidence="7 8">DSM 45763</strain>
    </source>
</reference>
<dbReference type="GO" id="GO:0000270">
    <property type="term" value="P:peptidoglycan metabolic process"/>
    <property type="evidence" value="ECO:0007669"/>
    <property type="project" value="UniProtKB-UniRule"/>
</dbReference>